<reference evidence="2" key="1">
    <citation type="journal article" date="2014" name="Int. J. Syst. Evol. Microbiol.">
        <title>Complete genome sequence of Corynebacterium casei LMG S-19264T (=DSM 44701T), isolated from a smear-ripened cheese.</title>
        <authorList>
            <consortium name="US DOE Joint Genome Institute (JGI-PGF)"/>
            <person name="Walter F."/>
            <person name="Albersmeier A."/>
            <person name="Kalinowski J."/>
            <person name="Ruckert C."/>
        </authorList>
    </citation>
    <scope>NUCLEOTIDE SEQUENCE</scope>
    <source>
        <strain evidence="2">CGMCC 1.12426</strain>
    </source>
</reference>
<name>A0A916THW9_9HYPH</name>
<evidence type="ECO:0000313" key="2">
    <source>
        <dbReference type="EMBL" id="GGB45879.1"/>
    </source>
</evidence>
<dbReference type="AlphaFoldDB" id="A0A916THW9"/>
<dbReference type="EMBL" id="BMFA01000004">
    <property type="protein sequence ID" value="GGB45879.1"/>
    <property type="molecule type" value="Genomic_DNA"/>
</dbReference>
<comment type="caution">
    <text evidence="2">The sequence shown here is derived from an EMBL/GenBank/DDBJ whole genome shotgun (WGS) entry which is preliminary data.</text>
</comment>
<dbReference type="Proteomes" id="UP000605148">
    <property type="component" value="Unassembled WGS sequence"/>
</dbReference>
<feature type="region of interest" description="Disordered" evidence="1">
    <location>
        <begin position="130"/>
        <end position="188"/>
    </location>
</feature>
<dbReference type="OrthoDB" id="7672486at2"/>
<accession>A0A916THW9</accession>
<dbReference type="RefSeq" id="WP_150495539.1">
    <property type="nucleotide sequence ID" value="NZ_BMFA01000004.1"/>
</dbReference>
<reference evidence="2" key="2">
    <citation type="submission" date="2020-09" db="EMBL/GenBank/DDBJ databases">
        <authorList>
            <person name="Sun Q."/>
            <person name="Zhou Y."/>
        </authorList>
    </citation>
    <scope>NUCLEOTIDE SEQUENCE</scope>
    <source>
        <strain evidence="2">CGMCC 1.12426</strain>
    </source>
</reference>
<evidence type="ECO:0000313" key="3">
    <source>
        <dbReference type="Proteomes" id="UP000605148"/>
    </source>
</evidence>
<organism evidence="2 3">
    <name type="scientific">Roseibium aquae</name>
    <dbReference type="NCBI Taxonomy" id="1323746"/>
    <lineage>
        <taxon>Bacteria</taxon>
        <taxon>Pseudomonadati</taxon>
        <taxon>Pseudomonadota</taxon>
        <taxon>Alphaproteobacteria</taxon>
        <taxon>Hyphomicrobiales</taxon>
        <taxon>Stappiaceae</taxon>
        <taxon>Roseibium</taxon>
    </lineage>
</organism>
<evidence type="ECO:0008006" key="4">
    <source>
        <dbReference type="Google" id="ProtNLM"/>
    </source>
</evidence>
<sequence length="579" mass="60448">MVDEQDPKASGIKSFTVGLGDGTAPARAVLPPPPYRVLIIGDLASPETGLCEISGLDLSELMARLAPELTIEAENHLGSMPVHLSETLRLTQPRDLRPAHLLKTMSFAADARAADRSGNLRTDTRFDRIGAAAGDTPAPGVPVHQSPAGSPPLPSGNPAPPDSGDDDLDRLFSMVDPPAQSTEKGPDQNAAKNLLNAYIASTATSSPAAPRHSGDRSSTLEAALIHQAGLFLDQPRFKTVYGNWQGLKILLSNLPETSQVRLFFYQLDRTAGSEAAHDRLSDPDGPFADAAFDLVLFANPVDLTGPSAGLIKTITRLAEENATCALTSLEPDFSGVPAGALAAMDAPHQTLEGEAFAAYRGLRQETAGGHLALVWNDACVRSAEDGFPALFAPAAWIGLLAVLAGQASHQWPLLPTGVRFSFDNLELLEHPHSKGVVASIGRAHLAPGTAESLASAGICCLEGQANRANVFFRAAPVLKSVSAGEEDGRGSLNHALTLARLNTVLQLAFVAAPPDRDNPDSSATALADALADLCASLGGGVSFRVHHETDETGADGLAVDAHVAQGGSTTKEFGFFIGL</sequence>
<protein>
    <recommendedName>
        <fullName evidence="4">TssC1 N-terminal domain-containing protein</fullName>
    </recommendedName>
</protein>
<proteinExistence type="predicted"/>
<gene>
    <name evidence="2" type="ORF">GCM10011316_17490</name>
</gene>
<keyword evidence="3" id="KW-1185">Reference proteome</keyword>
<evidence type="ECO:0000256" key="1">
    <source>
        <dbReference type="SAM" id="MobiDB-lite"/>
    </source>
</evidence>
<feature type="compositionally biased region" description="Pro residues" evidence="1">
    <location>
        <begin position="149"/>
        <end position="161"/>
    </location>
</feature>